<keyword evidence="3" id="KW-1185">Reference proteome</keyword>
<dbReference type="KEGG" id="clup:CLUP02_06122"/>
<dbReference type="Proteomes" id="UP000830671">
    <property type="component" value="Chromosome 3"/>
</dbReference>
<dbReference type="AlphaFoldDB" id="A0A9Q8SNI1"/>
<evidence type="ECO:0000256" key="1">
    <source>
        <dbReference type="SAM" id="MobiDB-lite"/>
    </source>
</evidence>
<dbReference type="EMBL" id="CP019475">
    <property type="protein sequence ID" value="UQC80639.1"/>
    <property type="molecule type" value="Genomic_DNA"/>
</dbReference>
<organism evidence="2 3">
    <name type="scientific">Colletotrichum lupini</name>
    <dbReference type="NCBI Taxonomy" id="145971"/>
    <lineage>
        <taxon>Eukaryota</taxon>
        <taxon>Fungi</taxon>
        <taxon>Dikarya</taxon>
        <taxon>Ascomycota</taxon>
        <taxon>Pezizomycotina</taxon>
        <taxon>Sordariomycetes</taxon>
        <taxon>Hypocreomycetidae</taxon>
        <taxon>Glomerellales</taxon>
        <taxon>Glomerellaceae</taxon>
        <taxon>Colletotrichum</taxon>
        <taxon>Colletotrichum acutatum species complex</taxon>
    </lineage>
</organism>
<protein>
    <submittedName>
        <fullName evidence="2">Uncharacterized protein</fullName>
    </submittedName>
</protein>
<sequence>MTSAANSDISAATGFCSCPEFIQMLMLGCDPFRNLRGTQGFHEYIEEASVPLRLLCTPSSSSSRETCNKGDGTGTPSRSLQKGVQADAHFSLMRRLTIRGRNSLDMSNSLISRQVKSHQPRGISTFFTRMQVRTPAKCGDSMTGILRGRDTARNYNRMKR</sequence>
<dbReference type="RefSeq" id="XP_049142269.1">
    <property type="nucleotide sequence ID" value="XM_049285126.1"/>
</dbReference>
<evidence type="ECO:0000313" key="2">
    <source>
        <dbReference type="EMBL" id="UQC80639.1"/>
    </source>
</evidence>
<evidence type="ECO:0000313" key="3">
    <source>
        <dbReference type="Proteomes" id="UP000830671"/>
    </source>
</evidence>
<feature type="region of interest" description="Disordered" evidence="1">
    <location>
        <begin position="59"/>
        <end position="83"/>
    </location>
</feature>
<name>A0A9Q8SNI1_9PEZI</name>
<reference evidence="2" key="1">
    <citation type="journal article" date="2021" name="Mol. Plant Microbe Interact.">
        <title>Complete Genome Sequence of the Plant-Pathogenic Fungus Colletotrichum lupini.</title>
        <authorList>
            <person name="Baroncelli R."/>
            <person name="Pensec F."/>
            <person name="Da Lio D."/>
            <person name="Boufleur T."/>
            <person name="Vicente I."/>
            <person name="Sarrocco S."/>
            <person name="Picot A."/>
            <person name="Baraldi E."/>
            <person name="Sukno S."/>
            <person name="Thon M."/>
            <person name="Le Floch G."/>
        </authorList>
    </citation>
    <scope>NUCLEOTIDE SEQUENCE</scope>
    <source>
        <strain evidence="2">IMI 504893</strain>
    </source>
</reference>
<dbReference type="GeneID" id="73340136"/>
<accession>A0A9Q8SNI1</accession>
<gene>
    <name evidence="2" type="ORF">CLUP02_06122</name>
</gene>
<proteinExistence type="predicted"/>